<organism evidence="5 6">
    <name type="scientific">Peribacillus simplex</name>
    <dbReference type="NCBI Taxonomy" id="1478"/>
    <lineage>
        <taxon>Bacteria</taxon>
        <taxon>Bacillati</taxon>
        <taxon>Bacillota</taxon>
        <taxon>Bacilli</taxon>
        <taxon>Bacillales</taxon>
        <taxon>Bacillaceae</taxon>
        <taxon>Peribacillus</taxon>
    </lineage>
</organism>
<dbReference type="CDD" id="cd11338">
    <property type="entry name" value="AmyAc_CMD"/>
    <property type="match status" value="1"/>
</dbReference>
<dbReference type="CDD" id="cd02857">
    <property type="entry name" value="E_set_CDase_PDE_N"/>
    <property type="match status" value="1"/>
</dbReference>
<dbReference type="Proteomes" id="UP001234602">
    <property type="component" value="Unassembled WGS sequence"/>
</dbReference>
<dbReference type="InterPro" id="IPR045857">
    <property type="entry name" value="O16G_dom_2"/>
</dbReference>
<dbReference type="SMART" id="SM00642">
    <property type="entry name" value="Aamy"/>
    <property type="match status" value="1"/>
</dbReference>
<evidence type="ECO:0000259" key="4">
    <source>
        <dbReference type="SMART" id="SM00642"/>
    </source>
</evidence>
<comment type="caution">
    <text evidence="5">The sequence shown here is derived from an EMBL/GenBank/DDBJ whole genome shotgun (WGS) entry which is preliminary data.</text>
</comment>
<dbReference type="Gene3D" id="2.60.40.1180">
    <property type="entry name" value="Golgi alpha-mannosidase II"/>
    <property type="match status" value="1"/>
</dbReference>
<dbReference type="InterPro" id="IPR017853">
    <property type="entry name" value="GH"/>
</dbReference>
<dbReference type="InterPro" id="IPR032091">
    <property type="entry name" value="Malt_amylase-like_C"/>
</dbReference>
<dbReference type="Gene3D" id="2.60.40.10">
    <property type="entry name" value="Immunoglobulins"/>
    <property type="match status" value="1"/>
</dbReference>
<evidence type="ECO:0000313" key="5">
    <source>
        <dbReference type="EMBL" id="MDM5454864.1"/>
    </source>
</evidence>
<keyword evidence="3" id="KW-0326">Glycosidase</keyword>
<dbReference type="AlphaFoldDB" id="A0AAW7IHJ7"/>
<keyword evidence="2" id="KW-0378">Hydrolase</keyword>
<dbReference type="RefSeq" id="WP_289320827.1">
    <property type="nucleotide sequence ID" value="NZ_JAUCEY010000008.1"/>
</dbReference>
<protein>
    <submittedName>
        <fullName evidence="5">Alpha-glycosidase</fullName>
    </submittedName>
</protein>
<dbReference type="EMBL" id="JAUCEY010000008">
    <property type="protein sequence ID" value="MDM5454864.1"/>
    <property type="molecule type" value="Genomic_DNA"/>
</dbReference>
<dbReference type="SUPFAM" id="SSF51445">
    <property type="entry name" value="(Trans)glycosidases"/>
    <property type="match status" value="1"/>
</dbReference>
<proteinExistence type="inferred from homology"/>
<dbReference type="SUPFAM" id="SSF81296">
    <property type="entry name" value="E set domains"/>
    <property type="match status" value="1"/>
</dbReference>
<dbReference type="InterPro" id="IPR013780">
    <property type="entry name" value="Glyco_hydro_b"/>
</dbReference>
<dbReference type="InterPro" id="IPR013783">
    <property type="entry name" value="Ig-like_fold"/>
</dbReference>
<evidence type="ECO:0000256" key="3">
    <source>
        <dbReference type="ARBA" id="ARBA00023295"/>
    </source>
</evidence>
<sequence>MEFSSIHHRPNDNYSYPINTETLHIRLRTKKQDISSVGLIFGDPYISDNDGQWQYEELPMSLSGSDNRYDYWHIYVKPPYRRIRYGFKVSSEDESAIYTEKGFFKEPPRDPGSYFAIPYLHQNEIFGAPEWVKDTIWYQIFPERFANGNPDNDPEGVIPWGSEEPAVDNFFGGDFEGIIEHLDYLEKLGINGIYFTPIFHAYSNHKYDTIDYRSIDPQFGTKETLKTLITECHKRNIRVMLDAVFNHSGYYFPPFQDLIEKGEKSKYKDWFHPHSFPLKGGERPNYETFGFFESMPKLNTANPEVKEYLLEVSAYWIKEFDIDAWRLDVANEVDQPFWREFRTTVKNIKPDLYILGEIWHDSMPWLRGDQFDAVMNYPFTNQVFRLVASQTINAREFTEEMTAIYHSYPTNVFDVTFNLLGSHDTPRIFTDCGEDLARTKLIHAILLTFNGSPCIYYGDEIGLTGGMDPGCRKCMVWEEEKQNTELFNEIKTLILLRKEERLLANDGKFKFLDTAGNENIVAYQKYNGERSVLILINPTDVQQSFTLPFDLKGRTLTDLRTKETTQEGKFELGGYQYKILAFNH</sequence>
<dbReference type="SUPFAM" id="SSF51011">
    <property type="entry name" value="Glycosyl hydrolase domain"/>
    <property type="match status" value="1"/>
</dbReference>
<comment type="similarity">
    <text evidence="1">Belongs to the glycosyl hydrolase 13 family.</text>
</comment>
<dbReference type="Gene3D" id="3.90.400.10">
    <property type="entry name" value="Oligo-1,6-glucosidase, Domain 2"/>
    <property type="match status" value="1"/>
</dbReference>
<feature type="domain" description="Glycosyl hydrolase family 13 catalytic" evidence="4">
    <location>
        <begin position="139"/>
        <end position="497"/>
    </location>
</feature>
<dbReference type="PANTHER" id="PTHR10357">
    <property type="entry name" value="ALPHA-AMYLASE FAMILY MEMBER"/>
    <property type="match status" value="1"/>
</dbReference>
<dbReference type="Pfam" id="PF16657">
    <property type="entry name" value="Malt_amylase_C"/>
    <property type="match status" value="1"/>
</dbReference>
<dbReference type="InterPro" id="IPR004185">
    <property type="entry name" value="Glyco_hydro_13_lg-like_dom"/>
</dbReference>
<reference evidence="5" key="1">
    <citation type="submission" date="2023-06" db="EMBL/GenBank/DDBJ databases">
        <title>Comparative genomics of Bacillaceae isolates and their secondary metabolite potential.</title>
        <authorList>
            <person name="Song L."/>
            <person name="Nielsen L.J."/>
            <person name="Mohite O."/>
            <person name="Xu X."/>
            <person name="Weber T."/>
            <person name="Kovacs A.T."/>
        </authorList>
    </citation>
    <scope>NUCLEOTIDE SEQUENCE</scope>
    <source>
        <strain evidence="5">D8_B_37</strain>
    </source>
</reference>
<name>A0AAW7IHJ7_9BACI</name>
<gene>
    <name evidence="5" type="ORF">QUF89_22345</name>
</gene>
<evidence type="ECO:0000313" key="6">
    <source>
        <dbReference type="Proteomes" id="UP001234602"/>
    </source>
</evidence>
<accession>A0AAW7IHJ7</accession>
<dbReference type="Pfam" id="PF02903">
    <property type="entry name" value="Alpha-amylase_N"/>
    <property type="match status" value="1"/>
</dbReference>
<dbReference type="Gene3D" id="3.20.20.80">
    <property type="entry name" value="Glycosidases"/>
    <property type="match status" value="1"/>
</dbReference>
<dbReference type="InterPro" id="IPR006047">
    <property type="entry name" value="GH13_cat_dom"/>
</dbReference>
<evidence type="ECO:0000256" key="2">
    <source>
        <dbReference type="ARBA" id="ARBA00022801"/>
    </source>
</evidence>
<dbReference type="GO" id="GO:0005975">
    <property type="term" value="P:carbohydrate metabolic process"/>
    <property type="evidence" value="ECO:0007669"/>
    <property type="project" value="InterPro"/>
</dbReference>
<dbReference type="InterPro" id="IPR014756">
    <property type="entry name" value="Ig_E-set"/>
</dbReference>
<dbReference type="Pfam" id="PF00128">
    <property type="entry name" value="Alpha-amylase"/>
    <property type="match status" value="1"/>
</dbReference>
<dbReference type="GO" id="GO:0004553">
    <property type="term" value="F:hydrolase activity, hydrolyzing O-glycosyl compounds"/>
    <property type="evidence" value="ECO:0007669"/>
    <property type="project" value="InterPro"/>
</dbReference>
<evidence type="ECO:0000256" key="1">
    <source>
        <dbReference type="ARBA" id="ARBA00008061"/>
    </source>
</evidence>
<dbReference type="PANTHER" id="PTHR10357:SF210">
    <property type="entry name" value="MALTODEXTRIN GLUCOSIDASE"/>
    <property type="match status" value="1"/>
</dbReference>